<dbReference type="Proteomes" id="UP000237271">
    <property type="component" value="Unassembled WGS sequence"/>
</dbReference>
<evidence type="ECO:0000313" key="2">
    <source>
        <dbReference type="Proteomes" id="UP000237271"/>
    </source>
</evidence>
<dbReference type="EMBL" id="NCKW01020305">
    <property type="protein sequence ID" value="POM58246.1"/>
    <property type="molecule type" value="Genomic_DNA"/>
</dbReference>
<reference evidence="1 2" key="1">
    <citation type="journal article" date="2017" name="Genome Biol. Evol.">
        <title>Phytophthora megakarya and P. palmivora, closely related causal agents of cacao black pod rot, underwent increases in genome sizes and gene numbers by different mechanisms.</title>
        <authorList>
            <person name="Ali S.S."/>
            <person name="Shao J."/>
            <person name="Lary D.J."/>
            <person name="Kronmiller B."/>
            <person name="Shen D."/>
            <person name="Strem M.D."/>
            <person name="Amoako-Attah I."/>
            <person name="Akrofi A.Y."/>
            <person name="Begoude B.A."/>
            <person name="Ten Hoopen G.M."/>
            <person name="Coulibaly K."/>
            <person name="Kebe B.I."/>
            <person name="Melnick R.L."/>
            <person name="Guiltinan M.J."/>
            <person name="Tyler B.M."/>
            <person name="Meinhardt L.W."/>
            <person name="Bailey B.A."/>
        </authorList>
    </citation>
    <scope>NUCLEOTIDE SEQUENCE [LARGE SCALE GENOMIC DNA]</scope>
    <source>
        <strain evidence="2">sbr112.9</strain>
    </source>
</reference>
<sequence length="75" mass="8685">MSNEPLFVYDIEATRFAPHRIPLQEFASLWKKPKNSGGIFPVWGYPWVQPENVTTHSPAKDLFWGWAPQGFHSSR</sequence>
<dbReference type="AlphaFoldDB" id="A0A2P4WY69"/>
<dbReference type="OrthoDB" id="126917at2759"/>
<protein>
    <submittedName>
        <fullName evidence="1">ATP-binding cassette (ABC) Superfamily</fullName>
    </submittedName>
</protein>
<accession>A0A2P4WY69</accession>
<keyword evidence="1" id="KW-0067">ATP-binding</keyword>
<comment type="caution">
    <text evidence="1">The sequence shown here is derived from an EMBL/GenBank/DDBJ whole genome shotgun (WGS) entry which is preliminary data.</text>
</comment>
<gene>
    <name evidence="1" type="ORF">PHPALM_37136</name>
</gene>
<keyword evidence="1" id="KW-0547">Nucleotide-binding</keyword>
<dbReference type="GO" id="GO:0005524">
    <property type="term" value="F:ATP binding"/>
    <property type="evidence" value="ECO:0007669"/>
    <property type="project" value="UniProtKB-KW"/>
</dbReference>
<organism evidence="1 2">
    <name type="scientific">Phytophthora palmivora</name>
    <dbReference type="NCBI Taxonomy" id="4796"/>
    <lineage>
        <taxon>Eukaryota</taxon>
        <taxon>Sar</taxon>
        <taxon>Stramenopiles</taxon>
        <taxon>Oomycota</taxon>
        <taxon>Peronosporomycetes</taxon>
        <taxon>Peronosporales</taxon>
        <taxon>Peronosporaceae</taxon>
        <taxon>Phytophthora</taxon>
    </lineage>
</organism>
<proteinExistence type="predicted"/>
<evidence type="ECO:0000313" key="1">
    <source>
        <dbReference type="EMBL" id="POM58246.1"/>
    </source>
</evidence>
<name>A0A2P4WY69_9STRA</name>
<keyword evidence="2" id="KW-1185">Reference proteome</keyword>